<dbReference type="EMBL" id="QEFC01002331">
    <property type="protein sequence ID" value="KAE9452906.1"/>
    <property type="molecule type" value="Genomic_DNA"/>
</dbReference>
<proteinExistence type="predicted"/>
<dbReference type="OrthoDB" id="1434354at2759"/>
<comment type="caution">
    <text evidence="1">The sequence shown here is derived from an EMBL/GenBank/DDBJ whole genome shotgun (WGS) entry which is preliminary data.</text>
</comment>
<dbReference type="SUPFAM" id="SSF52087">
    <property type="entry name" value="CRAL/TRIO domain"/>
    <property type="match status" value="1"/>
</dbReference>
<evidence type="ECO:0000313" key="2">
    <source>
        <dbReference type="Proteomes" id="UP000428333"/>
    </source>
</evidence>
<dbReference type="Proteomes" id="UP000428333">
    <property type="component" value="Linkage Group LG09"/>
</dbReference>
<organism evidence="1 2">
    <name type="scientific">Rhododendron williamsianum</name>
    <dbReference type="NCBI Taxonomy" id="262921"/>
    <lineage>
        <taxon>Eukaryota</taxon>
        <taxon>Viridiplantae</taxon>
        <taxon>Streptophyta</taxon>
        <taxon>Embryophyta</taxon>
        <taxon>Tracheophyta</taxon>
        <taxon>Spermatophyta</taxon>
        <taxon>Magnoliopsida</taxon>
        <taxon>eudicotyledons</taxon>
        <taxon>Gunneridae</taxon>
        <taxon>Pentapetalae</taxon>
        <taxon>asterids</taxon>
        <taxon>Ericales</taxon>
        <taxon>Ericaceae</taxon>
        <taxon>Ericoideae</taxon>
        <taxon>Rhodoreae</taxon>
        <taxon>Rhododendron</taxon>
    </lineage>
</organism>
<gene>
    <name evidence="1" type="ORF">C3L33_15187</name>
</gene>
<feature type="non-terminal residue" evidence="1">
    <location>
        <position position="1"/>
    </location>
</feature>
<dbReference type="Gene3D" id="3.40.525.10">
    <property type="entry name" value="CRAL-TRIO lipid binding domain"/>
    <property type="match status" value="1"/>
</dbReference>
<reference evidence="1 2" key="1">
    <citation type="journal article" date="2019" name="Genome Biol. Evol.">
        <title>The Rhododendron genome and chromosomal organization provide insight into shared whole-genome duplications across the heath family (Ericaceae).</title>
        <authorList>
            <person name="Soza V.L."/>
            <person name="Lindsley D."/>
            <person name="Waalkes A."/>
            <person name="Ramage E."/>
            <person name="Patwardhan R.P."/>
            <person name="Burton J.N."/>
            <person name="Adey A."/>
            <person name="Kumar A."/>
            <person name="Qiu R."/>
            <person name="Shendure J."/>
            <person name="Hall B."/>
        </authorList>
    </citation>
    <scope>NUCLEOTIDE SEQUENCE [LARGE SCALE GENOMIC DNA]</scope>
    <source>
        <strain evidence="1">RSF 1966-606</strain>
    </source>
</reference>
<keyword evidence="2" id="KW-1185">Reference proteome</keyword>
<sequence>MLDFIAPRAGGSLQYNHQGYHGVDREGRPVYIERLGKAHPGKLMRITTIDRYRKYHVLMYKNSRGLCMRNFLHVRLQQRDASIQPQFWMCKAWGEIVIPQQWNQCQMSTIHALQPDKVDLDFRVWAVWHQYMKKASDPTAYYSCSE</sequence>
<dbReference type="InterPro" id="IPR051026">
    <property type="entry name" value="PI/PC_transfer"/>
</dbReference>
<feature type="non-terminal residue" evidence="1">
    <location>
        <position position="146"/>
    </location>
</feature>
<evidence type="ECO:0000313" key="1">
    <source>
        <dbReference type="EMBL" id="KAE9452906.1"/>
    </source>
</evidence>
<dbReference type="PANTHER" id="PTHR45657">
    <property type="entry name" value="CRAL-TRIO DOMAIN-CONTAINING PROTEIN YKL091C-RELATED"/>
    <property type="match status" value="1"/>
</dbReference>
<name>A0A6A4KYK0_9ERIC</name>
<dbReference type="PANTHER" id="PTHR45657:SF8">
    <property type="entry name" value="PHOSPHATIDYLINOSITOL_PHOSPHATIDYLCHOLINE TRANSFER PROTEIN SFH13"/>
    <property type="match status" value="1"/>
</dbReference>
<dbReference type="AlphaFoldDB" id="A0A6A4KYK0"/>
<protein>
    <submittedName>
        <fullName evidence="1">Uncharacterized protein</fullName>
    </submittedName>
</protein>
<dbReference type="InterPro" id="IPR036865">
    <property type="entry name" value="CRAL-TRIO_dom_sf"/>
</dbReference>
<accession>A0A6A4KYK0</accession>